<keyword evidence="1" id="KW-0812">Transmembrane</keyword>
<reference evidence="2" key="1">
    <citation type="submission" date="2019-04" db="EMBL/GenBank/DDBJ databases">
        <title>Friends and foes A comparative genomics study of 23 Aspergillus species from section Flavi.</title>
        <authorList>
            <consortium name="DOE Joint Genome Institute"/>
            <person name="Kjaerbolling I."/>
            <person name="Vesth T."/>
            <person name="Frisvad J.C."/>
            <person name="Nybo J.L."/>
            <person name="Theobald S."/>
            <person name="Kildgaard S."/>
            <person name="Isbrandt T."/>
            <person name="Kuo A."/>
            <person name="Sato A."/>
            <person name="Lyhne E.K."/>
            <person name="Kogle M.E."/>
            <person name="Wiebenga A."/>
            <person name="Kun R.S."/>
            <person name="Lubbers R.J."/>
            <person name="Makela M.R."/>
            <person name="Barry K."/>
            <person name="Chovatia M."/>
            <person name="Clum A."/>
            <person name="Daum C."/>
            <person name="Haridas S."/>
            <person name="He G."/>
            <person name="LaButti K."/>
            <person name="Lipzen A."/>
            <person name="Mondo S."/>
            <person name="Riley R."/>
            <person name="Salamov A."/>
            <person name="Simmons B.A."/>
            <person name="Magnuson J.K."/>
            <person name="Henrissat B."/>
            <person name="Mortensen U.H."/>
            <person name="Larsen T.O."/>
            <person name="Devries R.P."/>
            <person name="Grigoriev I.V."/>
            <person name="Machida M."/>
            <person name="Baker S.E."/>
            <person name="Andersen M.R."/>
        </authorList>
    </citation>
    <scope>NUCLEOTIDE SEQUENCE [LARGE SCALE GENOMIC DNA]</scope>
    <source>
        <strain evidence="2">CBS 121.62</strain>
    </source>
</reference>
<sequence length="119" mass="13712">MFCRTAFPRVCPRHAGEETKKCKHPVSAFLGRRHHLIPLSSSLPQMLSLCPVLVLDFSWLLFFRLSLPFLYITISFSVLPVVYVNHIGGEVRLTRSALRYCVVPSYDRSDFVTWGSLRR</sequence>
<dbReference type="EMBL" id="ML734632">
    <property type="protein sequence ID" value="KAB8244106.1"/>
    <property type="molecule type" value="Genomic_DNA"/>
</dbReference>
<evidence type="ECO:0000256" key="1">
    <source>
        <dbReference type="SAM" id="Phobius"/>
    </source>
</evidence>
<accession>A0A5N6GP00</accession>
<dbReference type="AlphaFoldDB" id="A0A5N6GP00"/>
<organism evidence="2">
    <name type="scientific">Aspergillus flavus</name>
    <dbReference type="NCBI Taxonomy" id="5059"/>
    <lineage>
        <taxon>Eukaryota</taxon>
        <taxon>Fungi</taxon>
        <taxon>Dikarya</taxon>
        <taxon>Ascomycota</taxon>
        <taxon>Pezizomycotina</taxon>
        <taxon>Eurotiomycetes</taxon>
        <taxon>Eurotiomycetidae</taxon>
        <taxon>Eurotiales</taxon>
        <taxon>Aspergillaceae</taxon>
        <taxon>Aspergillus</taxon>
        <taxon>Aspergillus subgen. Circumdati</taxon>
    </lineage>
</organism>
<keyword evidence="1" id="KW-0472">Membrane</keyword>
<name>A0A5N6GP00_ASPFL</name>
<proteinExistence type="predicted"/>
<evidence type="ECO:0008006" key="3">
    <source>
        <dbReference type="Google" id="ProtNLM"/>
    </source>
</evidence>
<dbReference type="Proteomes" id="UP000325434">
    <property type="component" value="Unassembled WGS sequence"/>
</dbReference>
<keyword evidence="1" id="KW-1133">Transmembrane helix</keyword>
<gene>
    <name evidence="2" type="ORF">BDV35DRAFT_361008</name>
</gene>
<protein>
    <recommendedName>
        <fullName evidence="3">Transmembrane protein</fullName>
    </recommendedName>
</protein>
<feature type="transmembrane region" description="Helical" evidence="1">
    <location>
        <begin position="69"/>
        <end position="89"/>
    </location>
</feature>
<evidence type="ECO:0000313" key="2">
    <source>
        <dbReference type="EMBL" id="KAB8244106.1"/>
    </source>
</evidence>